<evidence type="ECO:0000256" key="1">
    <source>
        <dbReference type="SAM" id="MobiDB-lite"/>
    </source>
</evidence>
<feature type="region of interest" description="Disordered" evidence="1">
    <location>
        <begin position="287"/>
        <end position="323"/>
    </location>
</feature>
<name>A0A2S4WJJ9_9BASI</name>
<feature type="compositionally biased region" description="Basic and acidic residues" evidence="1">
    <location>
        <begin position="856"/>
        <end position="868"/>
    </location>
</feature>
<organism evidence="2 3">
    <name type="scientific">Puccinia striiformis</name>
    <dbReference type="NCBI Taxonomy" id="27350"/>
    <lineage>
        <taxon>Eukaryota</taxon>
        <taxon>Fungi</taxon>
        <taxon>Dikarya</taxon>
        <taxon>Basidiomycota</taxon>
        <taxon>Pucciniomycotina</taxon>
        <taxon>Pucciniomycetes</taxon>
        <taxon>Pucciniales</taxon>
        <taxon>Pucciniaceae</taxon>
        <taxon>Puccinia</taxon>
    </lineage>
</organism>
<feature type="compositionally biased region" description="Low complexity" evidence="1">
    <location>
        <begin position="547"/>
        <end position="558"/>
    </location>
</feature>
<dbReference type="VEuPathDB" id="FungiDB:PSHT_01879"/>
<feature type="compositionally biased region" description="Polar residues" evidence="1">
    <location>
        <begin position="981"/>
        <end position="990"/>
    </location>
</feature>
<reference evidence="2 3" key="1">
    <citation type="submission" date="2017-12" db="EMBL/GenBank/DDBJ databases">
        <title>Gene loss provides genomic basis for host adaptation in cereal stripe rust fungi.</title>
        <authorList>
            <person name="Xia C."/>
        </authorList>
    </citation>
    <scope>NUCLEOTIDE SEQUENCE [LARGE SCALE GENOMIC DNA]</scope>
    <source>
        <strain evidence="2 3">93TX-2</strain>
    </source>
</reference>
<proteinExistence type="predicted"/>
<feature type="region of interest" description="Disordered" evidence="1">
    <location>
        <begin position="804"/>
        <end position="872"/>
    </location>
</feature>
<feature type="compositionally biased region" description="Polar residues" evidence="1">
    <location>
        <begin position="1068"/>
        <end position="1092"/>
    </location>
</feature>
<dbReference type="EMBL" id="PKSM01000015">
    <property type="protein sequence ID" value="POW21924.1"/>
    <property type="molecule type" value="Genomic_DNA"/>
</dbReference>
<comment type="caution">
    <text evidence="2">The sequence shown here is derived from an EMBL/GenBank/DDBJ whole genome shotgun (WGS) entry which is preliminary data.</text>
</comment>
<dbReference type="AlphaFoldDB" id="A0A2S4WJJ9"/>
<feature type="compositionally biased region" description="Polar residues" evidence="1">
    <location>
        <begin position="237"/>
        <end position="263"/>
    </location>
</feature>
<feature type="compositionally biased region" description="Low complexity" evidence="1">
    <location>
        <begin position="1018"/>
        <end position="1032"/>
    </location>
</feature>
<keyword evidence="3" id="KW-1185">Reference proteome</keyword>
<feature type="compositionally biased region" description="Basic and acidic residues" evidence="1">
    <location>
        <begin position="818"/>
        <end position="827"/>
    </location>
</feature>
<feature type="region of interest" description="Disordered" evidence="1">
    <location>
        <begin position="185"/>
        <end position="265"/>
    </location>
</feature>
<feature type="region of interest" description="Disordered" evidence="1">
    <location>
        <begin position="547"/>
        <end position="575"/>
    </location>
</feature>
<dbReference type="OrthoDB" id="10513186at2759"/>
<feature type="compositionally biased region" description="Polar residues" evidence="1">
    <location>
        <begin position="997"/>
        <end position="1006"/>
    </location>
</feature>
<evidence type="ECO:0000313" key="3">
    <source>
        <dbReference type="Proteomes" id="UP000238274"/>
    </source>
</evidence>
<feature type="compositionally biased region" description="Low complexity" evidence="1">
    <location>
        <begin position="1093"/>
        <end position="1110"/>
    </location>
</feature>
<feature type="region of interest" description="Disordered" evidence="1">
    <location>
        <begin position="337"/>
        <end position="365"/>
    </location>
</feature>
<reference evidence="3" key="3">
    <citation type="journal article" date="2018" name="Mol. Plant Microbe Interact.">
        <title>Genome sequence resources for the wheat stripe rust pathogen (Puccinia striiformis f. sp. tritici) and the barley stripe rust pathogen (Puccinia striiformis f. sp. hordei).</title>
        <authorList>
            <person name="Xia C."/>
            <person name="Wang M."/>
            <person name="Yin C."/>
            <person name="Cornejo O.E."/>
            <person name="Hulbert S.H."/>
            <person name="Chen X."/>
        </authorList>
    </citation>
    <scope>NUCLEOTIDE SEQUENCE [LARGE SCALE GENOMIC DNA]</scope>
    <source>
        <strain evidence="3">93TX-2</strain>
    </source>
</reference>
<dbReference type="VEuPathDB" id="FungiDB:PSTT_04053"/>
<evidence type="ECO:0000313" key="2">
    <source>
        <dbReference type="EMBL" id="POW21924.1"/>
    </source>
</evidence>
<gene>
    <name evidence="2" type="ORF">PSHT_01879</name>
</gene>
<sequence>MIHYNARILRRQRKHTNHKMRFAYVAGALAIGATVSEARAVIASPSKKERAPTQRVEVVRFATPSRISKRTKLDQEDWNLTSDADLLNKDSINPALYRAGNTATGSLNPTVSAISASGNPHQSLAPTVQDAVSLPGSQADALLWTIEKKVPREPLALGDIQYTIKPVLSAKNRAKQPAVVHMAPISDTPDNFLSSEAPDSRQQPNPIILNQVDSNGSLASSTSERPRPAPSDPIRSTMPQIQPSTPSGTRRINTPSQENTTIIEKNVLPPNDTLAFANTYLNSLKPSQEQLSSQAGAGRTVGTSDSDRNTLPPNNLPSNAPNAIYNSTMPNTIYNSIMPEDPLSSSPDSASGTGRTVAPSQGNFSSLTNTPSIPIIISTSVVGNLTNTTIPQALSLSAVGVGRTFTPTQGNFSSSSNSSSVPNIIPATVVSNLTNATSDFVFIRCGEWIGQLNCPQDSASGTGRTVTPLPANFTSPSNTSSLPNFIPASVAGNSTNTTIPQALLSSALGIGRTVTSSAGNLTSVGNSFALSSVIPVNVTSNLSNITSNPSNVTSNPSNLTIPQDQSLSSGGSTRTASKWQTRLISRTSTSDAQHDNVSVTAFAKKFSHYSVTQQIRTSSEGRGGTSYLFLLCFVGFDRERLSNPIQLACNADLTSSSLPAITPTPYAFVQPKLAVTGLCWPGTPAALILHMVGIQKPASSQSEEPCQSANGHIGANGACQRRKITHYRQELSYPFHPLVKNLVNNFFIPPKTTMRFACATAGVLAIATVSQAAPSPWGDHESTDRIEAVHFVSVGTISRRSTITNEDWNPTLSPPDHLPLKSDDHTSDSSPYGSGSGSDNPDNSNDSQEDSGSAGRVHEYSEKEDSTERLTLPISTQISSPLGIVAGQSSSILQIHPTKNPISTGILLRAIADYRRAMLGENSPVPKAQPKQAPQHIIQALNQFQTRPLRQTIHELNPNRSLEDAIDETAGFRTARKSHNHTSSANSTDETVMPFGNLSSLSNNIPIPTDNGDDSIDGSHSSSPEQSSPATSRATTLAFANISSLSNNLPVNTSHDNDNSNGPDSSSRHNSMNRSASTNGTSSDRSTSHTQQSSTYNGTSSGDDSTSNNSAPGSNHADNN</sequence>
<feature type="region of interest" description="Disordered" evidence="1">
    <location>
        <begin position="974"/>
        <end position="1033"/>
    </location>
</feature>
<feature type="compositionally biased region" description="Polar residues" evidence="1">
    <location>
        <begin position="559"/>
        <end position="575"/>
    </location>
</feature>
<feature type="region of interest" description="Disordered" evidence="1">
    <location>
        <begin position="1047"/>
        <end position="1120"/>
    </location>
</feature>
<feature type="compositionally biased region" description="Low complexity" evidence="1">
    <location>
        <begin position="311"/>
        <end position="323"/>
    </location>
</feature>
<feature type="compositionally biased region" description="Low complexity" evidence="1">
    <location>
        <begin position="828"/>
        <end position="846"/>
    </location>
</feature>
<dbReference type="Proteomes" id="UP000238274">
    <property type="component" value="Unassembled WGS sequence"/>
</dbReference>
<protein>
    <submittedName>
        <fullName evidence="2">Uncharacterized protein</fullName>
    </submittedName>
</protein>
<accession>A0A2S4WJJ9</accession>
<feature type="compositionally biased region" description="Polar residues" evidence="1">
    <location>
        <begin position="211"/>
        <end position="223"/>
    </location>
</feature>
<feature type="compositionally biased region" description="Polar residues" evidence="1">
    <location>
        <begin position="1111"/>
        <end position="1120"/>
    </location>
</feature>
<feature type="compositionally biased region" description="Polar residues" evidence="1">
    <location>
        <begin position="343"/>
        <end position="364"/>
    </location>
</feature>
<reference evidence="3" key="2">
    <citation type="journal article" date="2018" name="BMC Genomics">
        <title>Genomic insights into host adaptation between the wheat stripe rust pathogen (Puccinia striiformis f. sp. tritici) and the barley stripe rust pathogen (Puccinia striiformis f. sp. hordei).</title>
        <authorList>
            <person name="Xia C."/>
            <person name="Wang M."/>
            <person name="Yin C."/>
            <person name="Cornejo O.E."/>
            <person name="Hulbert S.H."/>
            <person name="Chen X."/>
        </authorList>
    </citation>
    <scope>NUCLEOTIDE SEQUENCE [LARGE SCALE GENOMIC DNA]</scope>
    <source>
        <strain evidence="3">93TX-2</strain>
    </source>
</reference>